<dbReference type="Proteomes" id="UP000319769">
    <property type="component" value="Unassembled WGS sequence"/>
</dbReference>
<dbReference type="UniPathway" id="UPA00075">
    <property type="reaction ID" value="UER00336"/>
</dbReference>
<evidence type="ECO:0000313" key="5">
    <source>
        <dbReference type="EMBL" id="KAA9161085.1"/>
    </source>
</evidence>
<comment type="pathway">
    <text evidence="3">Purine metabolism; AMP biosynthesis via de novo pathway; AMP from IMP: step 2/2.</text>
</comment>
<dbReference type="SUPFAM" id="SSF48557">
    <property type="entry name" value="L-aspartase-like"/>
    <property type="match status" value="1"/>
</dbReference>
<comment type="caution">
    <text evidence="5">The sequence shown here is derived from an EMBL/GenBank/DDBJ whole genome shotgun (WGS) entry which is preliminary data.</text>
</comment>
<dbReference type="Pfam" id="PF10397">
    <property type="entry name" value="ADSL_C"/>
    <property type="match status" value="1"/>
</dbReference>
<dbReference type="GO" id="GO:0070626">
    <property type="term" value="F:(S)-2-(5-amino-1-(5-phospho-D-ribosyl)imidazole-4-carboxamido) succinate lyase (fumarate-forming) activity"/>
    <property type="evidence" value="ECO:0007669"/>
    <property type="project" value="TreeGrafter"/>
</dbReference>
<dbReference type="Gene3D" id="1.10.40.30">
    <property type="entry name" value="Fumarase/aspartase (C-terminal domain)"/>
    <property type="match status" value="1"/>
</dbReference>
<gene>
    <name evidence="5" type="ORF">FPZ12_015080</name>
</gene>
<keyword evidence="1 3" id="KW-0456">Lyase</keyword>
<name>A0A5N0V513_9PSEU</name>
<dbReference type="PANTHER" id="PTHR43172:SF1">
    <property type="entry name" value="ADENYLOSUCCINATE LYASE"/>
    <property type="match status" value="1"/>
</dbReference>
<evidence type="ECO:0000313" key="6">
    <source>
        <dbReference type="Proteomes" id="UP000319769"/>
    </source>
</evidence>
<dbReference type="InterPro" id="IPR008948">
    <property type="entry name" value="L-Aspartase-like"/>
</dbReference>
<comment type="pathway">
    <text evidence="3">Purine metabolism; IMP biosynthesis via de novo pathway; 5-amino-1-(5-phospho-D-ribosyl)imidazole-4-carboxamide from 5-amino-1-(5-phospho-D-ribosyl)imidazole-4-carboxylate: step 2/2.</text>
</comment>
<dbReference type="EMBL" id="VMNW02000018">
    <property type="protein sequence ID" value="KAA9161085.1"/>
    <property type="molecule type" value="Genomic_DNA"/>
</dbReference>
<dbReference type="PROSITE" id="PS00163">
    <property type="entry name" value="FUMARATE_LYASES"/>
    <property type="match status" value="1"/>
</dbReference>
<accession>A0A5N0V513</accession>
<dbReference type="InterPro" id="IPR004769">
    <property type="entry name" value="Pur_lyase"/>
</dbReference>
<dbReference type="PRINTS" id="PR00149">
    <property type="entry name" value="FUMRATELYASE"/>
</dbReference>
<dbReference type="Gene3D" id="1.10.275.60">
    <property type="match status" value="1"/>
</dbReference>
<dbReference type="PANTHER" id="PTHR43172">
    <property type="entry name" value="ADENYLOSUCCINATE LYASE"/>
    <property type="match status" value="1"/>
</dbReference>
<dbReference type="OrthoDB" id="9768878at2"/>
<dbReference type="Gene3D" id="1.20.200.10">
    <property type="entry name" value="Fumarase/aspartase (Central domain)"/>
    <property type="match status" value="1"/>
</dbReference>
<dbReference type="GO" id="GO:0004018">
    <property type="term" value="F:N6-(1,2-dicarboxyethyl)AMP AMP-lyase (fumarate-forming) activity"/>
    <property type="evidence" value="ECO:0007669"/>
    <property type="project" value="UniProtKB-UniRule"/>
</dbReference>
<proteinExistence type="inferred from homology"/>
<dbReference type="NCBIfam" id="TIGR00928">
    <property type="entry name" value="purB"/>
    <property type="match status" value="1"/>
</dbReference>
<evidence type="ECO:0000259" key="4">
    <source>
        <dbReference type="SMART" id="SM00998"/>
    </source>
</evidence>
<protein>
    <recommendedName>
        <fullName evidence="2 3">Adenylosuccinate lyase</fullName>
        <shortName evidence="3">ASL</shortName>
        <ecNumber evidence="2 3">4.3.2.2</ecNumber>
    </recommendedName>
    <alternativeName>
        <fullName evidence="3">Adenylosuccinase</fullName>
    </alternativeName>
</protein>
<dbReference type="GO" id="GO:0006189">
    <property type="term" value="P:'de novo' IMP biosynthetic process"/>
    <property type="evidence" value="ECO:0007669"/>
    <property type="project" value="UniProtKB-UniPathway"/>
</dbReference>
<dbReference type="InterPro" id="IPR000362">
    <property type="entry name" value="Fumarate_lyase_fam"/>
</dbReference>
<dbReference type="UniPathway" id="UPA00074">
    <property type="reaction ID" value="UER00132"/>
</dbReference>
<evidence type="ECO:0000256" key="3">
    <source>
        <dbReference type="RuleBase" id="RU361172"/>
    </source>
</evidence>
<feature type="domain" description="Adenylosuccinate lyase C-terminal" evidence="4">
    <location>
        <begin position="368"/>
        <end position="454"/>
    </location>
</feature>
<dbReference type="FunFam" id="1.10.40.30:FF:000006">
    <property type="entry name" value="Adenylosuccinate lyase"/>
    <property type="match status" value="1"/>
</dbReference>
<dbReference type="GO" id="GO:0005829">
    <property type="term" value="C:cytosol"/>
    <property type="evidence" value="ECO:0007669"/>
    <property type="project" value="TreeGrafter"/>
</dbReference>
<dbReference type="AlphaFoldDB" id="A0A5N0V513"/>
<evidence type="ECO:0000256" key="1">
    <source>
        <dbReference type="ARBA" id="ARBA00023239"/>
    </source>
</evidence>
<dbReference type="SMART" id="SM00998">
    <property type="entry name" value="ADSL_C"/>
    <property type="match status" value="1"/>
</dbReference>
<keyword evidence="6" id="KW-1185">Reference proteome</keyword>
<dbReference type="InterPro" id="IPR019468">
    <property type="entry name" value="AdenyloSucc_lyase_C"/>
</dbReference>
<sequence length="476" mass="52187">MTQKPSIPNVLATRYASPELVALWSPERKVTLERELWLAVLRAQQELGVEVEDGVIADYERVLDQVDLASIAERERVTRHDVKARIEEFNALAGHEHVHKGMTSRDLTENVEQLQIRRSLELMRGRVATVLARLAALAVEHADLVMAGRSHNVAAQATTLGKRFATAADELLVAFERLDELIGRYPLRGIKGPVGTAQDMLDLLGDQSTLDLLERRIAEHLGFHRTFTSVGQVYPRSLDFDVLSTLVQLAAAPSSLAKTIRLMAGNELVTEGFKPGQVGSSAMPHKMNTRSCERVNGLAVVLRGHLSMIGELAGDQWNEGDVSDSVVRRVALPDAFFALDGLIETFLTVLNEFGAFPAVVARELDRYLPFLGTTKVLMAAVRAGVGRETAHEAIKENAVAAALALREQGLTENDLLDRLAADERLPLSREDLDGLLADRLSFTGVAPSQVTAVAKQVEHVLTRFPEATNYVPEPIL</sequence>
<comment type="catalytic activity">
    <reaction evidence="3">
        <text>(2S)-2-[5-amino-1-(5-phospho-beta-D-ribosyl)imidazole-4-carboxamido]succinate = 5-amino-1-(5-phospho-beta-D-ribosyl)imidazole-4-carboxamide + fumarate</text>
        <dbReference type="Rhea" id="RHEA:23920"/>
        <dbReference type="ChEBI" id="CHEBI:29806"/>
        <dbReference type="ChEBI" id="CHEBI:58443"/>
        <dbReference type="ChEBI" id="CHEBI:58475"/>
        <dbReference type="EC" id="4.3.2.2"/>
    </reaction>
</comment>
<dbReference type="InterPro" id="IPR022761">
    <property type="entry name" value="Fumarate_lyase_N"/>
</dbReference>
<dbReference type="Pfam" id="PF00206">
    <property type="entry name" value="Lyase_1"/>
    <property type="match status" value="1"/>
</dbReference>
<evidence type="ECO:0000256" key="2">
    <source>
        <dbReference type="NCBIfam" id="TIGR00928"/>
    </source>
</evidence>
<dbReference type="InterPro" id="IPR020557">
    <property type="entry name" value="Fumarate_lyase_CS"/>
</dbReference>
<dbReference type="GO" id="GO:0044208">
    <property type="term" value="P:'de novo' AMP biosynthetic process"/>
    <property type="evidence" value="ECO:0007669"/>
    <property type="project" value="UniProtKB-UniPathway"/>
</dbReference>
<comment type="catalytic activity">
    <reaction evidence="3">
        <text>N(6)-(1,2-dicarboxyethyl)-AMP = fumarate + AMP</text>
        <dbReference type="Rhea" id="RHEA:16853"/>
        <dbReference type="ChEBI" id="CHEBI:29806"/>
        <dbReference type="ChEBI" id="CHEBI:57567"/>
        <dbReference type="ChEBI" id="CHEBI:456215"/>
        <dbReference type="EC" id="4.3.2.2"/>
    </reaction>
</comment>
<comment type="similarity">
    <text evidence="3">Belongs to the lyase 1 family. Adenylosuccinate lyase subfamily.</text>
</comment>
<dbReference type="RefSeq" id="WP_144747129.1">
    <property type="nucleotide sequence ID" value="NZ_VMNW02000018.1"/>
</dbReference>
<keyword evidence="3" id="KW-0658">Purine biosynthesis</keyword>
<dbReference type="EC" id="4.3.2.2" evidence="2 3"/>
<organism evidence="5 6">
    <name type="scientific">Amycolatopsis acidicola</name>
    <dbReference type="NCBI Taxonomy" id="2596893"/>
    <lineage>
        <taxon>Bacteria</taxon>
        <taxon>Bacillati</taxon>
        <taxon>Actinomycetota</taxon>
        <taxon>Actinomycetes</taxon>
        <taxon>Pseudonocardiales</taxon>
        <taxon>Pseudonocardiaceae</taxon>
        <taxon>Amycolatopsis</taxon>
    </lineage>
</organism>
<reference evidence="5" key="1">
    <citation type="submission" date="2019-09" db="EMBL/GenBank/DDBJ databases">
        <authorList>
            <person name="Teo W.F.A."/>
            <person name="Duangmal K."/>
        </authorList>
    </citation>
    <scope>NUCLEOTIDE SEQUENCE [LARGE SCALE GENOMIC DNA]</scope>
    <source>
        <strain evidence="5">K81G1</strain>
    </source>
</reference>